<proteinExistence type="predicted"/>
<name>A0ABS4QTW5_9NOCA</name>
<dbReference type="CDD" id="cd01029">
    <property type="entry name" value="TOPRIM_primases"/>
    <property type="match status" value="1"/>
</dbReference>
<dbReference type="SUPFAM" id="SSF56731">
    <property type="entry name" value="DNA primase core"/>
    <property type="match status" value="1"/>
</dbReference>
<gene>
    <name evidence="2" type="ORF">BJ987_007521</name>
</gene>
<feature type="region of interest" description="Disordered" evidence="1">
    <location>
        <begin position="103"/>
        <end position="123"/>
    </location>
</feature>
<accession>A0ABS4QTW5</accession>
<evidence type="ECO:0000313" key="2">
    <source>
        <dbReference type="EMBL" id="MBP2194543.1"/>
    </source>
</evidence>
<keyword evidence="3" id="KW-1185">Reference proteome</keyword>
<evidence type="ECO:0000256" key="1">
    <source>
        <dbReference type="SAM" id="MobiDB-lite"/>
    </source>
</evidence>
<dbReference type="Proteomes" id="UP001519325">
    <property type="component" value="Unassembled WGS sequence"/>
</dbReference>
<dbReference type="RefSeq" id="WP_209899840.1">
    <property type="nucleotide sequence ID" value="NZ_JAGGMR010000002.1"/>
</dbReference>
<dbReference type="Gene3D" id="3.40.1360.10">
    <property type="match status" value="1"/>
</dbReference>
<evidence type="ECO:0008006" key="4">
    <source>
        <dbReference type="Google" id="ProtNLM"/>
    </source>
</evidence>
<evidence type="ECO:0000313" key="3">
    <source>
        <dbReference type="Proteomes" id="UP001519325"/>
    </source>
</evidence>
<sequence>MSAPASQSRARTRGRAGAREEDRSPRSWARVTAALEEAVGPGQRAGEWTKYCCPVHENDGRDHSPSLIAKYLADVGRTKVECRAGCDDRQVLAQLGLGVGDLYDKPSRGRGRRQRSTAPARELSRADRAIEALDLPPKNAKKSLGERVSVWRTVDTYTYCDADGDVVGEVVRREARFERGRGKTFTQRAWDPRESRWHDTGFAKVPYRLPEVRAAIEAGLPVYVVEGEKDVESGRRAGLIATTNAGGGLGWTDEHSQYLRGAKLLVIVTDRDATGMRRADRIRTSTEGLVDRVRVVCAATGKDLTDHLAAGHEVADMAPIPHLDPYAPISTPESVVPQSLSPGPGGPAVSSGGPLMADATTIHHDDSVDHVSSAWAAFMKLLLQYMLAAVARDVAARRAAAEAAANQDAADKARAAAELAAERTAAETRIRKLREDGLDKASRSEIAQAVAEAAAWAPESDIAAGALIELKAVVYQRFSIEIDAFTGQVVTAGADSSPELAATLRDRAVDEASAARVRDAQRRMIELVAREEIDQSTREALYAEIEHWRTNPTPAGLTNLSKKLADKGLKEQTVTRIRFIGAYLGIPGQEISDDEVGTVSPVRATKELRKLSECLVDPAEEAKPGIDRLFESYQDRLKSGNPQLISSVRARLDAALKILTPEDQAKAKARGNDIRKHPTKTFAPLWPDHVDRDELATSVRMLAVLAPQADAAAVRANAVDDTTAAGMRKQIARHHKAITRAITEGKGLHELERDQLAAVLRDVEAGKPTTPELLFADDRSAAAVDADRAARMAQISAQTSRRQVEKILDTNAVPSGTLYRTRNDLTRVMDTQTALAAGQASLGDYERTGVDARLRASLSAAGVNRPLRDQVQAQLYTSAGEAASMGKQAHRIAQRWEERRQAVVAARSPQTPAYDSPERGAAFAATLAEAGLDADEIAQRLAAAAGRAKPVAAMGRIPDSARRSAPGAGVQHIHHRRGKGQGRDEDGVGR</sequence>
<protein>
    <recommendedName>
        <fullName evidence="4">Toprim domain-containing protein</fullName>
    </recommendedName>
</protein>
<organism evidence="2 3">
    <name type="scientific">Nocardia goodfellowii</name>
    <dbReference type="NCBI Taxonomy" id="882446"/>
    <lineage>
        <taxon>Bacteria</taxon>
        <taxon>Bacillati</taxon>
        <taxon>Actinomycetota</taxon>
        <taxon>Actinomycetes</taxon>
        <taxon>Mycobacteriales</taxon>
        <taxon>Nocardiaceae</taxon>
        <taxon>Nocardia</taxon>
    </lineage>
</organism>
<reference evidence="2 3" key="1">
    <citation type="submission" date="2021-03" db="EMBL/GenBank/DDBJ databases">
        <title>Sequencing the genomes of 1000 actinobacteria strains.</title>
        <authorList>
            <person name="Klenk H.-P."/>
        </authorList>
    </citation>
    <scope>NUCLEOTIDE SEQUENCE [LARGE SCALE GENOMIC DNA]</scope>
    <source>
        <strain evidence="2 3">DSM 45516</strain>
    </source>
</reference>
<dbReference type="EMBL" id="JAGGMR010000002">
    <property type="protein sequence ID" value="MBP2194543.1"/>
    <property type="molecule type" value="Genomic_DNA"/>
</dbReference>
<feature type="region of interest" description="Disordered" evidence="1">
    <location>
        <begin position="1"/>
        <end position="29"/>
    </location>
</feature>
<comment type="caution">
    <text evidence="2">The sequence shown here is derived from an EMBL/GenBank/DDBJ whole genome shotgun (WGS) entry which is preliminary data.</text>
</comment>
<dbReference type="InterPro" id="IPR034154">
    <property type="entry name" value="TOPRIM_DnaG/twinkle"/>
</dbReference>
<feature type="compositionally biased region" description="Basic and acidic residues" evidence="1">
    <location>
        <begin position="981"/>
        <end position="990"/>
    </location>
</feature>
<feature type="region of interest" description="Disordered" evidence="1">
    <location>
        <begin position="948"/>
        <end position="990"/>
    </location>
</feature>